<keyword evidence="9" id="KW-0482">Metalloprotease</keyword>
<dbReference type="SUPFAM" id="SSF49265">
    <property type="entry name" value="Fibronectin type III"/>
    <property type="match status" value="1"/>
</dbReference>
<evidence type="ECO:0000256" key="4">
    <source>
        <dbReference type="ARBA" id="ARBA00022670"/>
    </source>
</evidence>
<keyword evidence="4" id="KW-0645">Protease</keyword>
<reference evidence="12" key="1">
    <citation type="submission" date="2016-10" db="EMBL/GenBank/DDBJ databases">
        <authorList>
            <person name="de Groot N.N."/>
        </authorList>
    </citation>
    <scope>NUCLEOTIDE SEQUENCE</scope>
</reference>
<accession>A0A1W1CL87</accession>
<dbReference type="GO" id="GO:0008270">
    <property type="term" value="F:zinc ion binding"/>
    <property type="evidence" value="ECO:0007669"/>
    <property type="project" value="InterPro"/>
</dbReference>
<name>A0A1W1CL87_9ZZZZ</name>
<protein>
    <submittedName>
        <fullName evidence="12">Carboxypeptidase A1</fullName>
        <ecNumber evidence="12">3.4.17.1</ecNumber>
    </submittedName>
</protein>
<feature type="domain" description="Peptidase M14" evidence="11">
    <location>
        <begin position="4"/>
        <end position="292"/>
    </location>
</feature>
<dbReference type="PROSITE" id="PS52035">
    <property type="entry name" value="PEPTIDASE_M14"/>
    <property type="match status" value="1"/>
</dbReference>
<evidence type="ECO:0000256" key="9">
    <source>
        <dbReference type="ARBA" id="ARBA00023049"/>
    </source>
</evidence>
<dbReference type="Pfam" id="PF00246">
    <property type="entry name" value="Peptidase_M14"/>
    <property type="match status" value="1"/>
</dbReference>
<evidence type="ECO:0000259" key="11">
    <source>
        <dbReference type="PROSITE" id="PS52035"/>
    </source>
</evidence>
<dbReference type="SUPFAM" id="SSF53187">
    <property type="entry name" value="Zn-dependent exopeptidases"/>
    <property type="match status" value="1"/>
</dbReference>
<dbReference type="InterPro" id="IPR036116">
    <property type="entry name" value="FN3_sf"/>
</dbReference>
<dbReference type="GO" id="GO:0006508">
    <property type="term" value="P:proteolysis"/>
    <property type="evidence" value="ECO:0007669"/>
    <property type="project" value="UniProtKB-KW"/>
</dbReference>
<dbReference type="SMART" id="SM00631">
    <property type="entry name" value="Zn_pept"/>
    <property type="match status" value="1"/>
</dbReference>
<dbReference type="PANTHER" id="PTHR11705">
    <property type="entry name" value="PROTEASE FAMILY M14 CARBOXYPEPTIDASE A,B"/>
    <property type="match status" value="1"/>
</dbReference>
<proteinExistence type="inferred from homology"/>
<comment type="cofactor">
    <cofactor evidence="1">
        <name>Zn(2+)</name>
        <dbReference type="ChEBI" id="CHEBI:29105"/>
    </cofactor>
</comment>
<keyword evidence="7 12" id="KW-0378">Hydrolase</keyword>
<comment type="similarity">
    <text evidence="2">Belongs to the peptidase M14 family.</text>
</comment>
<evidence type="ECO:0000256" key="5">
    <source>
        <dbReference type="ARBA" id="ARBA00022723"/>
    </source>
</evidence>
<dbReference type="FunFam" id="3.40.630.10:FF:000084">
    <property type="entry name" value="Carboxypeptidase B2"/>
    <property type="match status" value="1"/>
</dbReference>
<feature type="domain" description="Fibronectin type-III" evidence="10">
    <location>
        <begin position="303"/>
        <end position="396"/>
    </location>
</feature>
<dbReference type="PRINTS" id="PR00765">
    <property type="entry name" value="CRBOXYPTASEA"/>
</dbReference>
<dbReference type="AlphaFoldDB" id="A0A1W1CL87"/>
<dbReference type="InterPro" id="IPR003961">
    <property type="entry name" value="FN3_dom"/>
</dbReference>
<evidence type="ECO:0000256" key="7">
    <source>
        <dbReference type="ARBA" id="ARBA00022801"/>
    </source>
</evidence>
<evidence type="ECO:0000256" key="2">
    <source>
        <dbReference type="ARBA" id="ARBA00005988"/>
    </source>
</evidence>
<evidence type="ECO:0000313" key="12">
    <source>
        <dbReference type="EMBL" id="SFV66467.1"/>
    </source>
</evidence>
<evidence type="ECO:0000256" key="3">
    <source>
        <dbReference type="ARBA" id="ARBA00022645"/>
    </source>
</evidence>
<gene>
    <name evidence="12" type="ORF">MNB_SM-6-411</name>
</gene>
<evidence type="ECO:0000256" key="6">
    <source>
        <dbReference type="ARBA" id="ARBA00022729"/>
    </source>
</evidence>
<dbReference type="InterPro" id="IPR000834">
    <property type="entry name" value="Peptidase_M14"/>
</dbReference>
<evidence type="ECO:0000256" key="8">
    <source>
        <dbReference type="ARBA" id="ARBA00022833"/>
    </source>
</evidence>
<dbReference type="PANTHER" id="PTHR11705:SF143">
    <property type="entry name" value="SLL0236 PROTEIN"/>
    <property type="match status" value="1"/>
</dbReference>
<evidence type="ECO:0000259" key="10">
    <source>
        <dbReference type="PROSITE" id="PS50853"/>
    </source>
</evidence>
<keyword evidence="5" id="KW-0479">Metal-binding</keyword>
<dbReference type="InterPro" id="IPR057246">
    <property type="entry name" value="CARBOXYPEPT_ZN_1"/>
</dbReference>
<organism evidence="12">
    <name type="scientific">hydrothermal vent metagenome</name>
    <dbReference type="NCBI Taxonomy" id="652676"/>
    <lineage>
        <taxon>unclassified sequences</taxon>
        <taxon>metagenomes</taxon>
        <taxon>ecological metagenomes</taxon>
    </lineage>
</organism>
<keyword evidence="8" id="KW-0862">Zinc</keyword>
<dbReference type="CDD" id="cd00063">
    <property type="entry name" value="FN3"/>
    <property type="match status" value="1"/>
</dbReference>
<keyword evidence="6" id="KW-0732">Signal</keyword>
<dbReference type="Gene3D" id="3.40.630.10">
    <property type="entry name" value="Zn peptidases"/>
    <property type="match status" value="1"/>
</dbReference>
<dbReference type="EMBL" id="FPHK01000100">
    <property type="protein sequence ID" value="SFV66467.1"/>
    <property type="molecule type" value="Genomic_DNA"/>
</dbReference>
<dbReference type="InterPro" id="IPR013783">
    <property type="entry name" value="Ig-like_fold"/>
</dbReference>
<sequence>MRQQYSSYDECIAFFQEAEKSRPDLFQVQSIGKTWEDRDILVVSITKNVASHLEKPALFYTGTIHAREWIGIELSLAFAQYILEHIDYDPQLNAILDNTTLYMVPCANPDGFEYSRNHFSFWRKNRRKNPDGSYGVDLNRNFSIGFSPNKNYTSNVYSGPEAFSEPETRALRDFFKEHENITIALDYHSQGNVFFPAHNFIHEDAEDAIDLNLLASNMAEEIRKESGREYGVHMGKPPVHLISGSGREFYYSRGALALVVEVGSRNISDYLENMSENIAENLPALMMALSEVKNYAKKDALPRVDAFTATSIGSREITLEWDYIDDATIFFEIYRSEKKKGFAQTSNRIGMTKLKTFTDRNLKSATNYYYYIRAVCKDRDVKSPFGQMVGVRTEPAESMFSKILYPVASKIGYVGEKTKKNAEHFGNNSLFVGISEKKGECLGVAGFSLKTIPENAIITEAKLSFYPMNRVAVQVERYGEWRVGQMDERTIDKIDSFDDVKNAKMLSYIDRPTASSQLSQGIWRTYKFAAQEIKVLQKSLKRREAYFKMEGPSSLPLDRSSQLMQWDIGYGKFSGGLTYRPKLDISYTLDEAKLDLASSSEFTINEDDLKDTALHAGYDKNGLQKYACMEFDLINLPDTQNIVISNAYIEIEAQKIVSTSKSLRFHIEMVAPIEGELTYEKVKNRQVIERIGYDVSLSDLEDSKKQRFVFDRYAINEMIAINRNLHKVLFVISASTHRDSVISEYVSWLDKKRINRPQLTLQYIKKRKNPPKRVENLRYSFENGIVKLEWNNPNDDAFQGVIVVKNPFKVPCSPYDGQKLYGGKDNYTYDSFGDREIHKYYAIFSYDDVPNFSEPVILEINI</sequence>
<dbReference type="PROSITE" id="PS50853">
    <property type="entry name" value="FN3"/>
    <property type="match status" value="1"/>
</dbReference>
<dbReference type="EC" id="3.4.17.1" evidence="12"/>
<dbReference type="Gene3D" id="2.60.40.10">
    <property type="entry name" value="Immunoglobulins"/>
    <property type="match status" value="1"/>
</dbReference>
<evidence type="ECO:0000256" key="1">
    <source>
        <dbReference type="ARBA" id="ARBA00001947"/>
    </source>
</evidence>
<dbReference type="GO" id="GO:0004181">
    <property type="term" value="F:metallocarboxypeptidase activity"/>
    <property type="evidence" value="ECO:0007669"/>
    <property type="project" value="UniProtKB-EC"/>
</dbReference>
<dbReference type="GO" id="GO:0005615">
    <property type="term" value="C:extracellular space"/>
    <property type="evidence" value="ECO:0007669"/>
    <property type="project" value="TreeGrafter"/>
</dbReference>
<dbReference type="PROSITE" id="PS00132">
    <property type="entry name" value="CARBOXYPEPT_ZN_1"/>
    <property type="match status" value="1"/>
</dbReference>
<keyword evidence="3 12" id="KW-0121">Carboxypeptidase</keyword>